<evidence type="ECO:0000313" key="2">
    <source>
        <dbReference type="Proteomes" id="UP000074294"/>
    </source>
</evidence>
<dbReference type="Proteomes" id="UP000074294">
    <property type="component" value="Unassembled WGS sequence"/>
</dbReference>
<dbReference type="PIRSF" id="PIRSF004897">
    <property type="entry name" value="UCP004897_ACT"/>
    <property type="match status" value="1"/>
</dbReference>
<dbReference type="Gene3D" id="3.30.70.260">
    <property type="match status" value="1"/>
</dbReference>
<accession>A0A147JX50</accession>
<proteinExistence type="predicted"/>
<dbReference type="SUPFAM" id="SSF55021">
    <property type="entry name" value="ACT-like"/>
    <property type="match status" value="1"/>
</dbReference>
<evidence type="ECO:0000313" key="1">
    <source>
        <dbReference type="EMBL" id="KUO41106.1"/>
    </source>
</evidence>
<comment type="caution">
    <text evidence="1">The sequence shown here is derived from an EMBL/GenBank/DDBJ whole genome shotgun (WGS) entry which is preliminary data.</text>
</comment>
<sequence length="152" mass="16758">MNVARVMFKYGLRVMEDGTIACGGIKIPAVQIAKEAGVDRRVVDFTARRILSDKSLRDIFENLEPIAYLKGFAQQLGLGVIEIIPEDASRPGILKEVTGVIAKFGLSIRQSVTDDPHFVPQPKLTIITDEPVKGEIIEALRKLPSVRSVIVY</sequence>
<dbReference type="EMBL" id="LQMQ01000028">
    <property type="protein sequence ID" value="KUO41106.1"/>
    <property type="molecule type" value="Genomic_DNA"/>
</dbReference>
<organism evidence="1 2">
    <name type="scientific">Hadarchaeum yellowstonense</name>
    <dbReference type="NCBI Taxonomy" id="1776334"/>
    <lineage>
        <taxon>Archaea</taxon>
        <taxon>Methanobacteriati</taxon>
        <taxon>Candidatus Hadarchaeota</taxon>
        <taxon>Candidatus Hadarchaeia</taxon>
        <taxon>Candidatus Hadarchaeales</taxon>
        <taxon>Candidatus Hadarchaeaceae</taxon>
        <taxon>Candidatus Hadarchaeum</taxon>
    </lineage>
</organism>
<protein>
    <submittedName>
        <fullName evidence="1">Uncharacterized protein</fullName>
    </submittedName>
</protein>
<reference evidence="1 2" key="1">
    <citation type="journal article" date="2016" name="Nat. Microbiol.">
        <title>Genomic inference of the metabolism of cosmopolitan subsurface Archaea, Hadesarchaea.</title>
        <authorList>
            <person name="Baker B.J."/>
            <person name="Saw J.H."/>
            <person name="Lind A.E."/>
            <person name="Lazar C.S."/>
            <person name="Hinrichs K.-U."/>
            <person name="Teske A.P."/>
            <person name="Ettema T.J."/>
        </authorList>
    </citation>
    <scope>NUCLEOTIDE SEQUENCE [LARGE SCALE GENOMIC DNA]</scope>
</reference>
<dbReference type="STRING" id="1776334.APZ16_05745"/>
<name>A0A147JX50_HADYE</name>
<dbReference type="InterPro" id="IPR014424">
    <property type="entry name" value="UCP004897_ACT"/>
</dbReference>
<dbReference type="InterPro" id="IPR045865">
    <property type="entry name" value="ACT-like_dom_sf"/>
</dbReference>
<dbReference type="AlphaFoldDB" id="A0A147JX50"/>
<gene>
    <name evidence="1" type="ORF">APZ16_05745</name>
</gene>